<dbReference type="InterPro" id="IPR001245">
    <property type="entry name" value="Ser-Thr/Tyr_kinase_cat_dom"/>
</dbReference>
<keyword evidence="8" id="KW-0418">Kinase</keyword>
<keyword evidence="1" id="KW-0723">Serine/threonine-protein kinase</keyword>
<dbReference type="InterPro" id="IPR051681">
    <property type="entry name" value="Ser/Thr_Kinases-Pseudokinases"/>
</dbReference>
<dbReference type="GO" id="GO:0005524">
    <property type="term" value="F:ATP binding"/>
    <property type="evidence" value="ECO:0007669"/>
    <property type="project" value="UniProtKB-UniRule"/>
</dbReference>
<evidence type="ECO:0000313" key="8">
    <source>
        <dbReference type="RefSeq" id="XP_007435453.1"/>
    </source>
</evidence>
<dbReference type="SMART" id="SM00220">
    <property type="entry name" value="S_TKc"/>
    <property type="match status" value="1"/>
</dbReference>
<accession>A0A9F2R3K8</accession>
<feature type="binding site" evidence="4">
    <location>
        <position position="45"/>
    </location>
    <ligand>
        <name>ATP</name>
        <dbReference type="ChEBI" id="CHEBI:30616"/>
    </ligand>
</feature>
<evidence type="ECO:0000256" key="4">
    <source>
        <dbReference type="PROSITE-ProRule" id="PRU10141"/>
    </source>
</evidence>
<dbReference type="InterPro" id="IPR000719">
    <property type="entry name" value="Prot_kinase_dom"/>
</dbReference>
<proteinExistence type="predicted"/>
<name>A0A9F2R3K8_PYTBI</name>
<keyword evidence="3 4" id="KW-0067">ATP-binding</keyword>
<dbReference type="AlphaFoldDB" id="A0A9F2R3K8"/>
<evidence type="ECO:0000256" key="2">
    <source>
        <dbReference type="ARBA" id="ARBA00022741"/>
    </source>
</evidence>
<evidence type="ECO:0000259" key="6">
    <source>
        <dbReference type="PROSITE" id="PS50011"/>
    </source>
</evidence>
<keyword evidence="8" id="KW-0808">Transferase</keyword>
<dbReference type="PANTHER" id="PTHR44329">
    <property type="entry name" value="SERINE/THREONINE-PROTEIN KINASE TNNI3K-RELATED"/>
    <property type="match status" value="1"/>
</dbReference>
<evidence type="ECO:0000313" key="7">
    <source>
        <dbReference type="Proteomes" id="UP000695026"/>
    </source>
</evidence>
<dbReference type="SUPFAM" id="SSF56112">
    <property type="entry name" value="Protein kinase-like (PK-like)"/>
    <property type="match status" value="1"/>
</dbReference>
<dbReference type="GO" id="GO:0004706">
    <property type="term" value="F:JUN kinase kinase kinase activity"/>
    <property type="evidence" value="ECO:0007669"/>
    <property type="project" value="TreeGrafter"/>
</dbReference>
<keyword evidence="7" id="KW-1185">Reference proteome</keyword>
<dbReference type="RefSeq" id="XP_007435453.1">
    <property type="nucleotide sequence ID" value="XM_007435391.3"/>
</dbReference>
<dbReference type="Proteomes" id="UP000695026">
    <property type="component" value="Unplaced"/>
</dbReference>
<feature type="compositionally biased region" description="Polar residues" evidence="5">
    <location>
        <begin position="391"/>
        <end position="400"/>
    </location>
</feature>
<dbReference type="KEGG" id="pbi:103056331"/>
<gene>
    <name evidence="8" type="primary">LOC103056331</name>
</gene>
<reference evidence="8" key="1">
    <citation type="submission" date="2025-08" db="UniProtKB">
        <authorList>
            <consortium name="RefSeq"/>
        </authorList>
    </citation>
    <scope>IDENTIFICATION</scope>
    <source>
        <tissue evidence="8">Liver</tissue>
    </source>
</reference>
<protein>
    <submittedName>
        <fullName evidence="8">Receptor-interacting serine/threonine-protein kinase 3</fullName>
    </submittedName>
</protein>
<organism evidence="7 8">
    <name type="scientific">Python bivittatus</name>
    <name type="common">Burmese python</name>
    <name type="synonym">Python molurus bivittatus</name>
    <dbReference type="NCBI Taxonomy" id="176946"/>
    <lineage>
        <taxon>Eukaryota</taxon>
        <taxon>Metazoa</taxon>
        <taxon>Chordata</taxon>
        <taxon>Craniata</taxon>
        <taxon>Vertebrata</taxon>
        <taxon>Euteleostomi</taxon>
        <taxon>Lepidosauria</taxon>
        <taxon>Squamata</taxon>
        <taxon>Bifurcata</taxon>
        <taxon>Unidentata</taxon>
        <taxon>Episquamata</taxon>
        <taxon>Toxicofera</taxon>
        <taxon>Serpentes</taxon>
        <taxon>Henophidia</taxon>
        <taxon>Pythonidae</taxon>
        <taxon>Python</taxon>
    </lineage>
</organism>
<dbReference type="PROSITE" id="PS00108">
    <property type="entry name" value="PROTEIN_KINASE_ST"/>
    <property type="match status" value="1"/>
</dbReference>
<keyword evidence="2 4" id="KW-0547">Nucleotide-binding</keyword>
<keyword evidence="8" id="KW-0675">Receptor</keyword>
<dbReference type="InterPro" id="IPR008271">
    <property type="entry name" value="Ser/Thr_kinase_AS"/>
</dbReference>
<sequence>MADPNRFYEQISEEDLMNFSFIGRGSFGNIFRARHQDWGIDVAIKFLSRNSSFTREELLKEAQAMEKARFIYVLRLFGLFVGKEQADTDAAPAAVPSLGLVMEYMENGNLSSLMYQVPSMPWALRFRILYQVALGMNFLHNLRPPLLHLDLKPSNVLLDGDLHVRVSDFGLSKFKRGTTQQCDHSSGEGGDYGGTLEFMPPEAFNSFSYKPAPSTDVYSYGILMWSVLSGQEPYHNLHHANMSSLIRMHIPRGQRPLTEDLEKQVDQVQKLGNLIDLMRRCWSNEKGQRPSFRDCSKEMEVVCFCYEWKMKPAVREVQDILMQKENSSRKEATFSTCSKGLSLAPVRSEDHQAFPSRYGLEEHFKTLHLEEPSSMQNEAVPPEVAFRRKSSGTLHRSQSLHNRKKAEGTEQENPHLSEVQTPRRTMLRGNKQRPRSDTFAFPVYSTYPPGYHHYQQPPYGFHQGDAGFVQQDPSFLWRYAPAVPYGGISITANNLSGVQFGGGNTMHFEHTSPIKDRKKK</sequence>
<dbReference type="PROSITE" id="PS00107">
    <property type="entry name" value="PROTEIN_KINASE_ATP"/>
    <property type="match status" value="1"/>
</dbReference>
<evidence type="ECO:0000256" key="1">
    <source>
        <dbReference type="ARBA" id="ARBA00022527"/>
    </source>
</evidence>
<feature type="region of interest" description="Disordered" evidence="5">
    <location>
        <begin position="387"/>
        <end position="437"/>
    </location>
</feature>
<dbReference type="InterPro" id="IPR017441">
    <property type="entry name" value="Protein_kinase_ATP_BS"/>
</dbReference>
<evidence type="ECO:0000256" key="3">
    <source>
        <dbReference type="ARBA" id="ARBA00022840"/>
    </source>
</evidence>
<feature type="compositionally biased region" description="Basic and acidic residues" evidence="5">
    <location>
        <begin position="405"/>
        <end position="415"/>
    </location>
</feature>
<dbReference type="OrthoDB" id="4062651at2759"/>
<dbReference type="InterPro" id="IPR011009">
    <property type="entry name" value="Kinase-like_dom_sf"/>
</dbReference>
<feature type="domain" description="Protein kinase" evidence="6">
    <location>
        <begin position="16"/>
        <end position="302"/>
    </location>
</feature>
<dbReference type="GeneID" id="103056331"/>
<dbReference type="PANTHER" id="PTHR44329:SF297">
    <property type="entry name" value="RECEPTOR-INTERACTING SERINE_THREONINE-PROTEIN KINASE 3"/>
    <property type="match status" value="1"/>
</dbReference>
<dbReference type="OMA" id="RCWSNEK"/>
<dbReference type="Gene3D" id="1.10.510.10">
    <property type="entry name" value="Transferase(Phosphotransferase) domain 1"/>
    <property type="match status" value="1"/>
</dbReference>
<dbReference type="PROSITE" id="PS50011">
    <property type="entry name" value="PROTEIN_KINASE_DOM"/>
    <property type="match status" value="1"/>
</dbReference>
<evidence type="ECO:0000256" key="5">
    <source>
        <dbReference type="SAM" id="MobiDB-lite"/>
    </source>
</evidence>
<dbReference type="Pfam" id="PF07714">
    <property type="entry name" value="PK_Tyr_Ser-Thr"/>
    <property type="match status" value="1"/>
</dbReference>